<gene>
    <name evidence="1" type="ORF">FHX40_4472</name>
</gene>
<sequence>MTGMDLGVDLDLAAELGRRAAADQAIRAAVRRAGPGDPVRRARLLARMHAIDRDNTAWLRTVLRDAWPPRSRIGDRAAEELWLLALHADHDRPFQARCAELMAAAVAHGEANPRLYAYLCDRVLVAAGRLQRYGTQQVHTEHGDRPWPVADVDRLNERRAAVGLPPLPAEIVAAIPPACPVRR</sequence>
<dbReference type="Proteomes" id="UP000319213">
    <property type="component" value="Unassembled WGS sequence"/>
</dbReference>
<dbReference type="AlphaFoldDB" id="A0A543J4F5"/>
<dbReference type="InterPro" id="IPR046732">
    <property type="entry name" value="DUF6624"/>
</dbReference>
<proteinExistence type="predicted"/>
<accession>A0A543J4F5</accession>
<name>A0A543J4F5_9ACTN</name>
<reference evidence="1 2" key="1">
    <citation type="submission" date="2019-06" db="EMBL/GenBank/DDBJ databases">
        <title>Sequencing the genomes of 1000 actinobacteria strains.</title>
        <authorList>
            <person name="Klenk H.-P."/>
        </authorList>
    </citation>
    <scope>NUCLEOTIDE SEQUENCE [LARGE SCALE GENOMIC DNA]</scope>
    <source>
        <strain evidence="1 2">DSM 43186</strain>
    </source>
</reference>
<evidence type="ECO:0000313" key="1">
    <source>
        <dbReference type="EMBL" id="TQM77701.1"/>
    </source>
</evidence>
<comment type="caution">
    <text evidence="1">The sequence shown here is derived from an EMBL/GenBank/DDBJ whole genome shotgun (WGS) entry which is preliminary data.</text>
</comment>
<protein>
    <submittedName>
        <fullName evidence="1">Uncharacterized protein</fullName>
    </submittedName>
</protein>
<evidence type="ECO:0000313" key="2">
    <source>
        <dbReference type="Proteomes" id="UP000319213"/>
    </source>
</evidence>
<keyword evidence="2" id="KW-1185">Reference proteome</keyword>
<dbReference type="Pfam" id="PF20329">
    <property type="entry name" value="DUF6624"/>
    <property type="match status" value="1"/>
</dbReference>
<organism evidence="1 2">
    <name type="scientific">Thermopolyspora flexuosa</name>
    <dbReference type="NCBI Taxonomy" id="103836"/>
    <lineage>
        <taxon>Bacteria</taxon>
        <taxon>Bacillati</taxon>
        <taxon>Actinomycetota</taxon>
        <taxon>Actinomycetes</taxon>
        <taxon>Streptosporangiales</taxon>
        <taxon>Streptosporangiaceae</taxon>
        <taxon>Thermopolyspora</taxon>
    </lineage>
</organism>
<dbReference type="EMBL" id="VFPQ01000001">
    <property type="protein sequence ID" value="TQM77701.1"/>
    <property type="molecule type" value="Genomic_DNA"/>
</dbReference>